<evidence type="ECO:0000313" key="3">
    <source>
        <dbReference type="Proteomes" id="UP000000245"/>
    </source>
</evidence>
<dbReference type="InterPro" id="IPR044855">
    <property type="entry name" value="CoA-Trfase_III_dom3_sf"/>
</dbReference>
<gene>
    <name evidence="2" type="ordered locus">Acry_0034</name>
</gene>
<dbReference type="eggNOG" id="COG1804">
    <property type="taxonomic scope" value="Bacteria"/>
</dbReference>
<reference evidence="2 3" key="1">
    <citation type="submission" date="2007-05" db="EMBL/GenBank/DDBJ databases">
        <title>Complete sequence of chromosome of Acidiphilium cryptum JF-5.</title>
        <authorList>
            <consortium name="US DOE Joint Genome Institute"/>
            <person name="Copeland A."/>
            <person name="Lucas S."/>
            <person name="Lapidus A."/>
            <person name="Barry K."/>
            <person name="Detter J.C."/>
            <person name="Glavina del Rio T."/>
            <person name="Hammon N."/>
            <person name="Israni S."/>
            <person name="Dalin E."/>
            <person name="Tice H."/>
            <person name="Pitluck S."/>
            <person name="Sims D."/>
            <person name="Brettin T."/>
            <person name="Bruce D."/>
            <person name="Han C."/>
            <person name="Schmutz J."/>
            <person name="Larimer F."/>
            <person name="Land M."/>
            <person name="Hauser L."/>
            <person name="Kyrpides N."/>
            <person name="Kim E."/>
            <person name="Magnuson T."/>
            <person name="Richardson P."/>
        </authorList>
    </citation>
    <scope>NUCLEOTIDE SEQUENCE [LARGE SCALE GENOMIC DNA]</scope>
    <source>
        <strain evidence="2 3">JF-5</strain>
    </source>
</reference>
<dbReference type="PANTHER" id="PTHR48207:SF3">
    <property type="entry name" value="SUCCINATE--HYDROXYMETHYLGLUTARATE COA-TRANSFERASE"/>
    <property type="match status" value="1"/>
</dbReference>
<name>A5FUI1_ACICJ</name>
<dbReference type="Pfam" id="PF02515">
    <property type="entry name" value="CoA_transf_3"/>
    <property type="match status" value="1"/>
</dbReference>
<dbReference type="HOGENOM" id="CLU_033975_0_0_5"/>
<dbReference type="SUPFAM" id="SSF89796">
    <property type="entry name" value="CoA-transferase family III (CaiB/BaiF)"/>
    <property type="match status" value="1"/>
</dbReference>
<protein>
    <submittedName>
        <fullName evidence="2">L-carnitine dehydratase/bile acid-inducible protein F</fullName>
    </submittedName>
</protein>
<dbReference type="STRING" id="349163.Acry_0034"/>
<dbReference type="PANTHER" id="PTHR48207">
    <property type="entry name" value="SUCCINATE--HYDROXYMETHYLGLUTARATE COA-TRANSFERASE"/>
    <property type="match status" value="1"/>
</dbReference>
<accession>A5FUI1</accession>
<dbReference type="InterPro" id="IPR003673">
    <property type="entry name" value="CoA-Trfase_fam_III"/>
</dbReference>
<dbReference type="EMBL" id="CP000697">
    <property type="protein sequence ID" value="ABQ29263.1"/>
    <property type="molecule type" value="Genomic_DNA"/>
</dbReference>
<keyword evidence="3" id="KW-1185">Reference proteome</keyword>
<dbReference type="KEGG" id="acr:Acry_0034"/>
<sequence>MSEQPSAGTVSPSGPLAGLTVFDLTRVLAGPTCVQMLADLGAEVIKIEKPGSGDDTRGFAPPALPGTEQSAYFAGANRNKRSVTLDIAKPEGQKLARALIAKSDILVENFKVGTLPRYGLGYNDLRADNPGLIYCSITGFGQTGPYASRPGYDSLIQAMGGIMSLTGVPDGQPMKVGVPVADLFAGLYGAIGVLAALRHREITGQGQHIDIGMLDTHVAWLANQGMNYLATGKNPPRLGNEHPNIVPYQVFATEDGHIVLSIGNDPTFARFCNAFGLEHLLADERFATNAARVANRAFVTDTLTAVLARHPSAWWLERLEELKIGCGPINTLEQVFADPHVIARGNLIEMTRSDGVPVKLVANPVRLSETPVDYRLAPPMLGEHTDEVLTNMLGLDEPARAALRRDGII</sequence>
<keyword evidence="1" id="KW-0808">Transferase</keyword>
<proteinExistence type="predicted"/>
<dbReference type="Gene3D" id="3.40.50.10540">
    <property type="entry name" value="Crotonobetainyl-coa:carnitine coa-transferase, domain 1"/>
    <property type="match status" value="1"/>
</dbReference>
<dbReference type="InterPro" id="IPR023606">
    <property type="entry name" value="CoA-Trfase_III_dom_1_sf"/>
</dbReference>
<dbReference type="Gene3D" id="3.30.1540.10">
    <property type="entry name" value="formyl-coa transferase, domain 3"/>
    <property type="match status" value="1"/>
</dbReference>
<evidence type="ECO:0000256" key="1">
    <source>
        <dbReference type="ARBA" id="ARBA00022679"/>
    </source>
</evidence>
<dbReference type="RefSeq" id="WP_011941223.1">
    <property type="nucleotide sequence ID" value="NC_009484.1"/>
</dbReference>
<dbReference type="AlphaFoldDB" id="A5FUI1"/>
<evidence type="ECO:0000313" key="2">
    <source>
        <dbReference type="EMBL" id="ABQ29263.1"/>
    </source>
</evidence>
<organism evidence="2 3">
    <name type="scientific">Acidiphilium cryptum (strain JF-5)</name>
    <dbReference type="NCBI Taxonomy" id="349163"/>
    <lineage>
        <taxon>Bacteria</taxon>
        <taxon>Pseudomonadati</taxon>
        <taxon>Pseudomonadota</taxon>
        <taxon>Alphaproteobacteria</taxon>
        <taxon>Acetobacterales</taxon>
        <taxon>Acidocellaceae</taxon>
        <taxon>Acidiphilium</taxon>
    </lineage>
</organism>
<dbReference type="Proteomes" id="UP000000245">
    <property type="component" value="Chromosome"/>
</dbReference>
<dbReference type="InterPro" id="IPR050483">
    <property type="entry name" value="CoA-transferase_III_domain"/>
</dbReference>
<dbReference type="GO" id="GO:0008410">
    <property type="term" value="F:CoA-transferase activity"/>
    <property type="evidence" value="ECO:0007669"/>
    <property type="project" value="TreeGrafter"/>
</dbReference>